<dbReference type="PANTHER" id="PTHR30405">
    <property type="entry name" value="TRANSPOSASE"/>
    <property type="match status" value="1"/>
</dbReference>
<dbReference type="PANTHER" id="PTHR30405:SF11">
    <property type="entry name" value="RNA-GUIDED DNA ENDONUCLEASE RV2885C-RELATED"/>
    <property type="match status" value="1"/>
</dbReference>
<feature type="domain" description="Cas12f1-like TNB" evidence="7">
    <location>
        <begin position="279"/>
        <end position="342"/>
    </location>
</feature>
<dbReference type="InterPro" id="IPR051399">
    <property type="entry name" value="RNA-guided_DNA_endo/Transpos"/>
</dbReference>
<protein>
    <submittedName>
        <fullName evidence="8">Transposase</fullName>
    </submittedName>
</protein>
<feature type="domain" description="Probable transposase IS891/IS1136/IS1341" evidence="6">
    <location>
        <begin position="164"/>
        <end position="254"/>
    </location>
</feature>
<evidence type="ECO:0000259" key="6">
    <source>
        <dbReference type="Pfam" id="PF01385"/>
    </source>
</evidence>
<dbReference type="NCBIfam" id="TIGR01766">
    <property type="entry name" value="IS200/IS605 family accessory protein TnpB-like domain"/>
    <property type="match status" value="1"/>
</dbReference>
<dbReference type="GO" id="GO:0032196">
    <property type="term" value="P:transposition"/>
    <property type="evidence" value="ECO:0007669"/>
    <property type="project" value="UniProtKB-KW"/>
</dbReference>
<keyword evidence="4" id="KW-0238">DNA-binding</keyword>
<dbReference type="GO" id="GO:0003677">
    <property type="term" value="F:DNA binding"/>
    <property type="evidence" value="ECO:0007669"/>
    <property type="project" value="UniProtKB-KW"/>
</dbReference>
<keyword evidence="5" id="KW-0233">DNA recombination</keyword>
<evidence type="ECO:0000256" key="1">
    <source>
        <dbReference type="ARBA" id="ARBA00008761"/>
    </source>
</evidence>
<keyword evidence="3" id="KW-0815">Transposition</keyword>
<dbReference type="GO" id="GO:0006310">
    <property type="term" value="P:DNA recombination"/>
    <property type="evidence" value="ECO:0007669"/>
    <property type="project" value="UniProtKB-KW"/>
</dbReference>
<reference evidence="9" key="1">
    <citation type="submission" date="2020-07" db="EMBL/GenBank/DDBJ databases">
        <title>Metabolic diversity and evolutionary history of the archaeal phylum ###Micrarchaeota### uncovered from a freshwater lake metagenome.</title>
        <authorList>
            <person name="Kadnikov V.V."/>
            <person name="Savvichev A.S."/>
            <person name="Mardanov A.V."/>
            <person name="Beletsky A.V."/>
            <person name="Chupakov A.V."/>
            <person name="Kokryatskaya N.M."/>
            <person name="Pimenov N.V."/>
            <person name="Ravin N.V."/>
        </authorList>
    </citation>
    <scope>NUCLEOTIDE SEQUENCE [LARGE SCALE GENOMIC DNA]</scope>
</reference>
<dbReference type="AlphaFoldDB" id="A0A7D5XK94"/>
<name>A0A7D5XK94_FERL1</name>
<proteinExistence type="inferred from homology"/>
<dbReference type="Pfam" id="PF01385">
    <property type="entry name" value="OrfB_IS605"/>
    <property type="match status" value="1"/>
</dbReference>
<gene>
    <name evidence="8" type="ORF">Sv326_1135</name>
</gene>
<comment type="similarity">
    <text evidence="1">In the C-terminal section; belongs to the transposase 35 family.</text>
</comment>
<organism evidence="8 9">
    <name type="scientific">Fermentimicrarchaeum limneticum</name>
    <dbReference type="NCBI Taxonomy" id="2795018"/>
    <lineage>
        <taxon>Archaea</taxon>
        <taxon>Candidatus Micrarchaeota</taxon>
        <taxon>Candidatus Fermentimicrarchaeales</taxon>
        <taxon>Candidatus Fermentimicrarchaeaceae</taxon>
        <taxon>Candidatus Fermentimicrarchaeum</taxon>
    </lineage>
</organism>
<dbReference type="NCBIfam" id="NF040570">
    <property type="entry name" value="guided_TnpB"/>
    <property type="match status" value="1"/>
</dbReference>
<evidence type="ECO:0000256" key="5">
    <source>
        <dbReference type="ARBA" id="ARBA00023172"/>
    </source>
</evidence>
<evidence type="ECO:0000259" key="7">
    <source>
        <dbReference type="Pfam" id="PF07282"/>
    </source>
</evidence>
<accession>A0A7D5XK94</accession>
<dbReference type="EMBL" id="CP058998">
    <property type="protein sequence ID" value="QLJ53310.1"/>
    <property type="molecule type" value="Genomic_DNA"/>
</dbReference>
<dbReference type="Proteomes" id="UP000510821">
    <property type="component" value="Chromosome"/>
</dbReference>
<dbReference type="InterPro" id="IPR001959">
    <property type="entry name" value="Transposase"/>
</dbReference>
<dbReference type="Pfam" id="PF07282">
    <property type="entry name" value="Cas12f1-like_TNB"/>
    <property type="match status" value="1"/>
</dbReference>
<evidence type="ECO:0000256" key="4">
    <source>
        <dbReference type="ARBA" id="ARBA00023125"/>
    </source>
</evidence>
<evidence type="ECO:0000313" key="9">
    <source>
        <dbReference type="Proteomes" id="UP000510821"/>
    </source>
</evidence>
<comment type="similarity">
    <text evidence="2">In the N-terminal section; belongs to the transposase 2 family.</text>
</comment>
<sequence>MMKTLQTVLEETPQQRVILDDTLARMSEAQNFVVASCYEHEETNTFRMHHFTYPVLRKKFGLPAQLAVVANKYACSAVKGAVRKKGRQPVFSGRAIHYDARSSSISLEKGLASLLTPRGRVKVRFTIPKYFQKFVMWKIKESNLVRCRDRKYRLMISIEKITIKSRKTGKVVGVDRGINNIIATSDGWLHDSIHVFEIKRHYVSLRGRLQSKGTPSARRHLKKLSGKEKRFMRDVNHCLSRRLIDSAEKDGVIVLENLKGVRNVRHRRKQNWLFSNWAFYQLEQFLAYKAEESGVAVEFIPARDTSKTCSICGIRGQRHGSIFRCKACGAVLNADLNAAKNILHRYTPLTGCCQPAYCNAEKAVTSH</sequence>
<evidence type="ECO:0000256" key="2">
    <source>
        <dbReference type="ARBA" id="ARBA00011044"/>
    </source>
</evidence>
<evidence type="ECO:0000313" key="8">
    <source>
        <dbReference type="EMBL" id="QLJ53310.1"/>
    </source>
</evidence>
<dbReference type="InterPro" id="IPR010095">
    <property type="entry name" value="Cas12f1-like_TNB"/>
</dbReference>
<dbReference type="KEGG" id="flt:Sv326_1135"/>
<evidence type="ECO:0000256" key="3">
    <source>
        <dbReference type="ARBA" id="ARBA00022578"/>
    </source>
</evidence>